<comment type="caution">
    <text evidence="1">The sequence shown here is derived from an EMBL/GenBank/DDBJ whole genome shotgun (WGS) entry which is preliminary data.</text>
</comment>
<gene>
    <name evidence="1" type="ORF">CAFE_21730</name>
</gene>
<dbReference type="EMBL" id="VWXL01000058">
    <property type="protein sequence ID" value="MVB11457.1"/>
    <property type="molecule type" value="Genomic_DNA"/>
</dbReference>
<accession>A0A6N8I161</accession>
<evidence type="ECO:0000313" key="2">
    <source>
        <dbReference type="Proteomes" id="UP000469440"/>
    </source>
</evidence>
<dbReference type="Pfam" id="PF11213">
    <property type="entry name" value="DUF3006"/>
    <property type="match status" value="1"/>
</dbReference>
<dbReference type="AlphaFoldDB" id="A0A6N8I161"/>
<name>A0A6N8I161_9FIRM</name>
<evidence type="ECO:0008006" key="3">
    <source>
        <dbReference type="Google" id="ProtNLM"/>
    </source>
</evidence>
<keyword evidence="2" id="KW-1185">Reference proteome</keyword>
<protein>
    <recommendedName>
        <fullName evidence="3">DUF3006 domain-containing protein</fullName>
    </recommendedName>
</protein>
<dbReference type="Gene3D" id="6.20.120.50">
    <property type="match status" value="1"/>
</dbReference>
<evidence type="ECO:0000313" key="1">
    <source>
        <dbReference type="EMBL" id="MVB11457.1"/>
    </source>
</evidence>
<sequence length="74" mass="8766">MRKGSKMEAVIERFEKDQCILEFEDGRLISFPKNLLPEEAQEGDVLDLGVKINRERTVARREKIQKMMDEIWLD</sequence>
<organism evidence="1 2">
    <name type="scientific">Caproicibacter fermentans</name>
    <dbReference type="NCBI Taxonomy" id="2576756"/>
    <lineage>
        <taxon>Bacteria</taxon>
        <taxon>Bacillati</taxon>
        <taxon>Bacillota</taxon>
        <taxon>Clostridia</taxon>
        <taxon>Eubacteriales</taxon>
        <taxon>Acutalibacteraceae</taxon>
        <taxon>Caproicibacter</taxon>
    </lineage>
</organism>
<reference evidence="1 2" key="1">
    <citation type="submission" date="2019-09" db="EMBL/GenBank/DDBJ databases">
        <title>Genome sequence of Clostridium sp. EA1.</title>
        <authorList>
            <person name="Poehlein A."/>
            <person name="Bengelsdorf F.R."/>
            <person name="Daniel R."/>
        </authorList>
    </citation>
    <scope>NUCLEOTIDE SEQUENCE [LARGE SCALE GENOMIC DNA]</scope>
    <source>
        <strain evidence="1 2">EA1</strain>
    </source>
</reference>
<dbReference type="Proteomes" id="UP000469440">
    <property type="component" value="Unassembled WGS sequence"/>
</dbReference>
<dbReference type="InterPro" id="IPR021377">
    <property type="entry name" value="DUF3006"/>
</dbReference>
<proteinExistence type="predicted"/>